<evidence type="ECO:0000313" key="3">
    <source>
        <dbReference type="EMBL" id="PUZ67107.1"/>
    </source>
</evidence>
<dbReference type="Pfam" id="PF14368">
    <property type="entry name" value="LTP_2"/>
    <property type="match status" value="1"/>
</dbReference>
<feature type="domain" description="Bifunctional inhibitor/plant lipid transfer protein/seed storage helical" evidence="2">
    <location>
        <begin position="23"/>
        <end position="100"/>
    </location>
</feature>
<evidence type="ECO:0000256" key="1">
    <source>
        <dbReference type="SAM" id="SignalP"/>
    </source>
</evidence>
<dbReference type="Proteomes" id="UP000244336">
    <property type="component" value="Chromosome 3"/>
</dbReference>
<proteinExistence type="predicted"/>
<name>A0A2T7EH02_9POAL</name>
<evidence type="ECO:0000259" key="2">
    <source>
        <dbReference type="Pfam" id="PF14368"/>
    </source>
</evidence>
<protein>
    <recommendedName>
        <fullName evidence="2">Bifunctional inhibitor/plant lipid transfer protein/seed storage helical domain-containing protein</fullName>
    </recommendedName>
</protein>
<keyword evidence="1" id="KW-0732">Signal</keyword>
<dbReference type="InterPro" id="IPR016140">
    <property type="entry name" value="Bifunc_inhib/LTP/seed_store"/>
</dbReference>
<dbReference type="Gramene" id="PUZ67107">
    <property type="protein sequence ID" value="PUZ67107"/>
    <property type="gene ID" value="GQ55_3G405800"/>
</dbReference>
<dbReference type="EMBL" id="CM009751">
    <property type="protein sequence ID" value="PUZ67107.1"/>
    <property type="molecule type" value="Genomic_DNA"/>
</dbReference>
<organism evidence="3 4">
    <name type="scientific">Panicum hallii var. hallii</name>
    <dbReference type="NCBI Taxonomy" id="1504633"/>
    <lineage>
        <taxon>Eukaryota</taxon>
        <taxon>Viridiplantae</taxon>
        <taxon>Streptophyta</taxon>
        <taxon>Embryophyta</taxon>
        <taxon>Tracheophyta</taxon>
        <taxon>Spermatophyta</taxon>
        <taxon>Magnoliopsida</taxon>
        <taxon>Liliopsida</taxon>
        <taxon>Poales</taxon>
        <taxon>Poaceae</taxon>
        <taxon>PACMAD clade</taxon>
        <taxon>Panicoideae</taxon>
        <taxon>Panicodae</taxon>
        <taxon>Paniceae</taxon>
        <taxon>Panicinae</taxon>
        <taxon>Panicum</taxon>
        <taxon>Panicum sect. Panicum</taxon>
    </lineage>
</organism>
<reference evidence="3 4" key="1">
    <citation type="submission" date="2018-04" db="EMBL/GenBank/DDBJ databases">
        <title>WGS assembly of Panicum hallii var. hallii HAL2.</title>
        <authorList>
            <person name="Lovell J."/>
            <person name="Jenkins J."/>
            <person name="Lowry D."/>
            <person name="Mamidi S."/>
            <person name="Sreedasyam A."/>
            <person name="Weng X."/>
            <person name="Barry K."/>
            <person name="Bonette J."/>
            <person name="Campitelli B."/>
            <person name="Daum C."/>
            <person name="Gordon S."/>
            <person name="Gould B."/>
            <person name="Lipzen A."/>
            <person name="MacQueen A."/>
            <person name="Palacio-Mejia J."/>
            <person name="Plott C."/>
            <person name="Shakirov E."/>
            <person name="Shu S."/>
            <person name="Yoshinaga Y."/>
            <person name="Zane M."/>
            <person name="Rokhsar D."/>
            <person name="Grimwood J."/>
            <person name="Schmutz J."/>
            <person name="Juenger T."/>
        </authorList>
    </citation>
    <scope>NUCLEOTIDE SEQUENCE [LARGE SCALE GENOMIC DNA]</scope>
    <source>
        <strain evidence="4">cv. HAL2</strain>
    </source>
</reference>
<sequence length="100" mass="11669">MLLLGKVSFVLSVLCSILCIHQVKGNEQPCKEQHKDILQTCYEILTRGSMRMIILPKHSPCCRKVREVPHNDMCCIIKLLTVQEHMDYVETRIKNLEHYC</sequence>
<feature type="signal peptide" evidence="1">
    <location>
        <begin position="1"/>
        <end position="25"/>
    </location>
</feature>
<dbReference type="AlphaFoldDB" id="A0A2T7EH02"/>
<evidence type="ECO:0000313" key="4">
    <source>
        <dbReference type="Proteomes" id="UP000244336"/>
    </source>
</evidence>
<keyword evidence="4" id="KW-1185">Reference proteome</keyword>
<accession>A0A2T7EH02</accession>
<gene>
    <name evidence="3" type="ORF">GQ55_3G405800</name>
</gene>
<feature type="chain" id="PRO_5015531335" description="Bifunctional inhibitor/plant lipid transfer protein/seed storage helical domain-containing protein" evidence="1">
    <location>
        <begin position="26"/>
        <end position="100"/>
    </location>
</feature>